<dbReference type="InterPro" id="IPR036928">
    <property type="entry name" value="AS_sf"/>
</dbReference>
<protein>
    <submittedName>
        <fullName evidence="2">Amidase</fullName>
    </submittedName>
</protein>
<dbReference type="AlphaFoldDB" id="A0A261RIW7"/>
<organism evidence="2 3">
    <name type="scientific">Bordetella genomosp. 7</name>
    <dbReference type="NCBI Taxonomy" id="1416805"/>
    <lineage>
        <taxon>Bacteria</taxon>
        <taxon>Pseudomonadati</taxon>
        <taxon>Pseudomonadota</taxon>
        <taxon>Betaproteobacteria</taxon>
        <taxon>Burkholderiales</taxon>
        <taxon>Alcaligenaceae</taxon>
        <taxon>Bordetella</taxon>
    </lineage>
</organism>
<evidence type="ECO:0000259" key="1">
    <source>
        <dbReference type="Pfam" id="PF01425"/>
    </source>
</evidence>
<dbReference type="SUPFAM" id="SSF75304">
    <property type="entry name" value="Amidase signature (AS) enzymes"/>
    <property type="match status" value="1"/>
</dbReference>
<dbReference type="NCBIfam" id="NF006169">
    <property type="entry name" value="PRK08310.1"/>
    <property type="match status" value="1"/>
</dbReference>
<dbReference type="Proteomes" id="UP000216947">
    <property type="component" value="Unassembled WGS sequence"/>
</dbReference>
<dbReference type="Gene3D" id="3.90.1300.10">
    <property type="entry name" value="Amidase signature (AS) domain"/>
    <property type="match status" value="1"/>
</dbReference>
<dbReference type="Pfam" id="PF01425">
    <property type="entry name" value="Amidase"/>
    <property type="match status" value="1"/>
</dbReference>
<comment type="caution">
    <text evidence="2">The sequence shown here is derived from an EMBL/GenBank/DDBJ whole genome shotgun (WGS) entry which is preliminary data.</text>
</comment>
<evidence type="ECO:0000313" key="2">
    <source>
        <dbReference type="EMBL" id="OZI24994.1"/>
    </source>
</evidence>
<sequence length="411" mass="42384">MTSSSNSLPFSDTVGAWVPHGHFTVSPTGSGALDGLNFAAKDLFDVAGYCTGAGNPAWLDTHAPAAGHSALVARLLAAGATLHGKTLTDELAYSIHGANIHYGTPLNTRAPDRVTGGSSSGSAAAAAARLVDFALGTDTGGSTRVPSSYCGLWGLRTTHGRLSATGVVPLSPRFDTMTWMAADAHVFERVGSVLLNDEAGRTWRGAVLLTDALAQADAVFAPLAHKVAQALERDAGLRVERAPASSHHLDTWRQTYITASAHDAWQTHRDWIASARPVFDRAIQGRWDAASRVTQGDAAQAYAMQAVLRDEVRGLLGADRIGILPSASSIAIARDADPASVDAIRASTFRITAIAGLAGLPQVNIPYIGSDGMPAGISLLGPAGSDLALIRLACAAGRSTAALGTSAQAAV</sequence>
<dbReference type="RefSeq" id="WP_094796242.1">
    <property type="nucleotide sequence ID" value="NZ_NEVK01000003.1"/>
</dbReference>
<proteinExistence type="predicted"/>
<dbReference type="PANTHER" id="PTHR46310:SF7">
    <property type="entry name" value="AMIDASE 1"/>
    <property type="match status" value="1"/>
</dbReference>
<evidence type="ECO:0000313" key="3">
    <source>
        <dbReference type="Proteomes" id="UP000216947"/>
    </source>
</evidence>
<dbReference type="PANTHER" id="PTHR46310">
    <property type="entry name" value="AMIDASE 1"/>
    <property type="match status" value="1"/>
</dbReference>
<dbReference type="InterPro" id="IPR023631">
    <property type="entry name" value="Amidase_dom"/>
</dbReference>
<reference evidence="3" key="1">
    <citation type="submission" date="2017-05" db="EMBL/GenBank/DDBJ databases">
        <title>Complete and WGS of Bordetella genogroups.</title>
        <authorList>
            <person name="Spilker T."/>
            <person name="Lipuma J."/>
        </authorList>
    </citation>
    <scope>NUCLEOTIDE SEQUENCE [LARGE SCALE GENOMIC DNA]</scope>
    <source>
        <strain evidence="3">AU18089</strain>
    </source>
</reference>
<dbReference type="EMBL" id="NEVK01000003">
    <property type="protein sequence ID" value="OZI24994.1"/>
    <property type="molecule type" value="Genomic_DNA"/>
</dbReference>
<gene>
    <name evidence="2" type="ORF">CAL19_05835</name>
</gene>
<name>A0A261RIW7_9BORD</name>
<feature type="domain" description="Amidase" evidence="1">
    <location>
        <begin position="30"/>
        <end position="197"/>
    </location>
</feature>
<accession>A0A261RIW7</accession>
<keyword evidence="3" id="KW-1185">Reference proteome</keyword>